<dbReference type="Proteomes" id="UP001620626">
    <property type="component" value="Unassembled WGS sequence"/>
</dbReference>
<dbReference type="EMBL" id="JBICBT010001239">
    <property type="protein sequence ID" value="KAL3076936.1"/>
    <property type="molecule type" value="Genomic_DNA"/>
</dbReference>
<keyword evidence="3" id="KW-1185">Reference proteome</keyword>
<evidence type="ECO:0000313" key="3">
    <source>
        <dbReference type="Proteomes" id="UP001620626"/>
    </source>
</evidence>
<organism evidence="2 3">
    <name type="scientific">Heterodera trifolii</name>
    <dbReference type="NCBI Taxonomy" id="157864"/>
    <lineage>
        <taxon>Eukaryota</taxon>
        <taxon>Metazoa</taxon>
        <taxon>Ecdysozoa</taxon>
        <taxon>Nematoda</taxon>
        <taxon>Chromadorea</taxon>
        <taxon>Rhabditida</taxon>
        <taxon>Tylenchina</taxon>
        <taxon>Tylenchomorpha</taxon>
        <taxon>Tylenchoidea</taxon>
        <taxon>Heteroderidae</taxon>
        <taxon>Heteroderinae</taxon>
        <taxon>Heterodera</taxon>
    </lineage>
</organism>
<accession>A0ABD2ICT5</accession>
<evidence type="ECO:0000313" key="2">
    <source>
        <dbReference type="EMBL" id="KAL3076936.1"/>
    </source>
</evidence>
<reference evidence="2 3" key="1">
    <citation type="submission" date="2024-10" db="EMBL/GenBank/DDBJ databases">
        <authorList>
            <person name="Kim D."/>
        </authorList>
    </citation>
    <scope>NUCLEOTIDE SEQUENCE [LARGE SCALE GENOMIC DNA]</scope>
    <source>
        <strain evidence="2">BH-2024</strain>
    </source>
</reference>
<gene>
    <name evidence="2" type="ORF">niasHT_040163</name>
</gene>
<evidence type="ECO:0000256" key="1">
    <source>
        <dbReference type="SAM" id="MobiDB-lite"/>
    </source>
</evidence>
<dbReference type="AlphaFoldDB" id="A0ABD2ICT5"/>
<feature type="compositionally biased region" description="Basic and acidic residues" evidence="1">
    <location>
        <begin position="1"/>
        <end position="10"/>
    </location>
</feature>
<name>A0ABD2ICT5_9BILA</name>
<comment type="caution">
    <text evidence="2">The sequence shown here is derived from an EMBL/GenBank/DDBJ whole genome shotgun (WGS) entry which is preliminary data.</text>
</comment>
<sequence length="92" mass="10140">MSGKDEEAALKKLGVIEETEKENTHGKSGGTFVEPCIVEAEEKGLVKILVHNKSPKMLTLEIGEKIAKAEMVETIFEPEKTETKTGLSCCRY</sequence>
<proteinExistence type="predicted"/>
<protein>
    <submittedName>
        <fullName evidence="2">Uncharacterized protein</fullName>
    </submittedName>
</protein>
<feature type="region of interest" description="Disordered" evidence="1">
    <location>
        <begin position="1"/>
        <end position="31"/>
    </location>
</feature>